<proteinExistence type="inferred from homology"/>
<evidence type="ECO:0000313" key="16">
    <source>
        <dbReference type="Proteomes" id="UP000703269"/>
    </source>
</evidence>
<evidence type="ECO:0000256" key="1">
    <source>
        <dbReference type="ARBA" id="ARBA00001974"/>
    </source>
</evidence>
<dbReference type="PANTHER" id="PTHR42737">
    <property type="entry name" value="GLUTATHIONE REDUCTASE"/>
    <property type="match status" value="1"/>
</dbReference>
<evidence type="ECO:0000256" key="5">
    <source>
        <dbReference type="ARBA" id="ARBA00017111"/>
    </source>
</evidence>
<dbReference type="InterPro" id="IPR046952">
    <property type="entry name" value="GSHR/TRXR-like"/>
</dbReference>
<dbReference type="Proteomes" id="UP000703269">
    <property type="component" value="Unassembled WGS sequence"/>
</dbReference>
<organism evidence="15 16">
    <name type="scientific">Phanerochaete sordida</name>
    <dbReference type="NCBI Taxonomy" id="48140"/>
    <lineage>
        <taxon>Eukaryota</taxon>
        <taxon>Fungi</taxon>
        <taxon>Dikarya</taxon>
        <taxon>Basidiomycota</taxon>
        <taxon>Agaricomycotina</taxon>
        <taxon>Agaricomycetes</taxon>
        <taxon>Polyporales</taxon>
        <taxon>Phanerochaetaceae</taxon>
        <taxon>Phanerochaete</taxon>
    </lineage>
</organism>
<comment type="subunit">
    <text evidence="3">Homodimer.</text>
</comment>
<evidence type="ECO:0000313" key="15">
    <source>
        <dbReference type="EMBL" id="GJE88820.1"/>
    </source>
</evidence>
<keyword evidence="8" id="KW-0560">Oxidoreductase</keyword>
<dbReference type="OrthoDB" id="5956163at2759"/>
<dbReference type="InterPro" id="IPR016156">
    <property type="entry name" value="FAD/NAD-linked_Rdtase_dimer_sf"/>
</dbReference>
<evidence type="ECO:0000259" key="14">
    <source>
        <dbReference type="Pfam" id="PF07992"/>
    </source>
</evidence>
<dbReference type="Pfam" id="PF02852">
    <property type="entry name" value="Pyr_redox_dim"/>
    <property type="match status" value="1"/>
</dbReference>
<comment type="similarity">
    <text evidence="2">Belongs to the class-I pyridine nucleotide-disulfide oxidoreductase family.</text>
</comment>
<evidence type="ECO:0000256" key="6">
    <source>
        <dbReference type="ARBA" id="ARBA00022630"/>
    </source>
</evidence>
<dbReference type="InterPro" id="IPR036188">
    <property type="entry name" value="FAD/NAD-bd_sf"/>
</dbReference>
<name>A0A9P3G6P6_9APHY</name>
<protein>
    <recommendedName>
        <fullName evidence="5">Glutathione reductase</fullName>
        <ecNumber evidence="4">1.8.1.7</ecNumber>
    </recommendedName>
</protein>
<keyword evidence="9" id="KW-1015">Disulfide bond</keyword>
<dbReference type="GO" id="GO:0005829">
    <property type="term" value="C:cytosol"/>
    <property type="evidence" value="ECO:0007669"/>
    <property type="project" value="TreeGrafter"/>
</dbReference>
<dbReference type="PRINTS" id="PR00368">
    <property type="entry name" value="FADPNR"/>
</dbReference>
<evidence type="ECO:0000256" key="2">
    <source>
        <dbReference type="ARBA" id="ARBA00007532"/>
    </source>
</evidence>
<dbReference type="SUPFAM" id="SSF51905">
    <property type="entry name" value="FAD/NAD(P)-binding domain"/>
    <property type="match status" value="1"/>
</dbReference>
<dbReference type="GO" id="GO:0045454">
    <property type="term" value="P:cell redox homeostasis"/>
    <property type="evidence" value="ECO:0007669"/>
    <property type="project" value="InterPro"/>
</dbReference>
<dbReference type="GO" id="GO:0004362">
    <property type="term" value="F:glutathione-disulfide reductase (NADPH) activity"/>
    <property type="evidence" value="ECO:0007669"/>
    <property type="project" value="UniProtKB-EC"/>
</dbReference>
<keyword evidence="7" id="KW-0274">FAD</keyword>
<dbReference type="InterPro" id="IPR004099">
    <property type="entry name" value="Pyr_nucl-diS_OxRdtase_dimer"/>
</dbReference>
<evidence type="ECO:0000256" key="7">
    <source>
        <dbReference type="ARBA" id="ARBA00022827"/>
    </source>
</evidence>
<dbReference type="EMBL" id="BPQB01000010">
    <property type="protein sequence ID" value="GJE88820.1"/>
    <property type="molecule type" value="Genomic_DNA"/>
</dbReference>
<dbReference type="GO" id="GO:0034599">
    <property type="term" value="P:cellular response to oxidative stress"/>
    <property type="evidence" value="ECO:0007669"/>
    <property type="project" value="TreeGrafter"/>
</dbReference>
<dbReference type="GO" id="GO:0050660">
    <property type="term" value="F:flavin adenine dinucleotide binding"/>
    <property type="evidence" value="ECO:0007669"/>
    <property type="project" value="InterPro"/>
</dbReference>
<evidence type="ECO:0000256" key="4">
    <source>
        <dbReference type="ARBA" id="ARBA00012607"/>
    </source>
</evidence>
<dbReference type="AlphaFoldDB" id="A0A9P3G6P6"/>
<keyword evidence="10" id="KW-0676">Redox-active center</keyword>
<dbReference type="FunFam" id="3.30.390.30:FF:000003">
    <property type="entry name" value="Glutathione reductase"/>
    <property type="match status" value="1"/>
</dbReference>
<comment type="function">
    <text evidence="12">Catalyzes the reduction of glutathione disulfide (GSSG) to reduced glutathione (GSH). Constitutes the major mechanism to maintain a high GSH:GSSG ratio in the cytosol.</text>
</comment>
<dbReference type="GO" id="GO:0006749">
    <property type="term" value="P:glutathione metabolic process"/>
    <property type="evidence" value="ECO:0007669"/>
    <property type="project" value="TreeGrafter"/>
</dbReference>
<evidence type="ECO:0000256" key="12">
    <source>
        <dbReference type="ARBA" id="ARBA00056905"/>
    </source>
</evidence>
<dbReference type="InterPro" id="IPR023753">
    <property type="entry name" value="FAD/NAD-binding_dom"/>
</dbReference>
<evidence type="ECO:0000256" key="8">
    <source>
        <dbReference type="ARBA" id="ARBA00023002"/>
    </source>
</evidence>
<dbReference type="Gene3D" id="3.50.50.60">
    <property type="entry name" value="FAD/NAD(P)-binding domain"/>
    <property type="match status" value="2"/>
</dbReference>
<feature type="domain" description="Pyridine nucleotide-disulphide oxidoreductase dimerisation" evidence="13">
    <location>
        <begin position="300"/>
        <end position="411"/>
    </location>
</feature>
<gene>
    <name evidence="15" type="ORF">PsYK624_049070</name>
</gene>
<comment type="cofactor">
    <cofactor evidence="1">
        <name>FAD</name>
        <dbReference type="ChEBI" id="CHEBI:57692"/>
    </cofactor>
</comment>
<comment type="caution">
    <text evidence="15">The sequence shown here is derived from an EMBL/GenBank/DDBJ whole genome shotgun (WGS) entry which is preliminary data.</text>
</comment>
<accession>A0A9P3G6P6</accession>
<keyword evidence="6" id="KW-0285">Flavoprotein</keyword>
<dbReference type="Pfam" id="PF07992">
    <property type="entry name" value="Pyr_redox_2"/>
    <property type="match status" value="1"/>
</dbReference>
<evidence type="ECO:0000256" key="10">
    <source>
        <dbReference type="ARBA" id="ARBA00023284"/>
    </source>
</evidence>
<evidence type="ECO:0000256" key="3">
    <source>
        <dbReference type="ARBA" id="ARBA00011738"/>
    </source>
</evidence>
<keyword evidence="16" id="KW-1185">Reference proteome</keyword>
<dbReference type="PRINTS" id="PR00411">
    <property type="entry name" value="PNDRDTASEI"/>
</dbReference>
<evidence type="ECO:0000259" key="13">
    <source>
        <dbReference type="Pfam" id="PF02852"/>
    </source>
</evidence>
<evidence type="ECO:0000256" key="9">
    <source>
        <dbReference type="ARBA" id="ARBA00023157"/>
    </source>
</evidence>
<dbReference type="SUPFAM" id="SSF55424">
    <property type="entry name" value="FAD/NAD-linked reductases, dimerisation (C-terminal) domain"/>
    <property type="match status" value="1"/>
</dbReference>
<evidence type="ECO:0000256" key="11">
    <source>
        <dbReference type="ARBA" id="ARBA00049142"/>
    </source>
</evidence>
<reference evidence="15 16" key="1">
    <citation type="submission" date="2021-08" db="EMBL/GenBank/DDBJ databases">
        <title>Draft Genome Sequence of Phanerochaete sordida strain YK-624.</title>
        <authorList>
            <person name="Mori T."/>
            <person name="Dohra H."/>
            <person name="Suzuki T."/>
            <person name="Kawagishi H."/>
            <person name="Hirai H."/>
        </authorList>
    </citation>
    <scope>NUCLEOTIDE SEQUENCE [LARGE SCALE GENOMIC DNA]</scope>
    <source>
        <strain evidence="15 16">YK-624</strain>
    </source>
</reference>
<dbReference type="EC" id="1.8.1.7" evidence="4"/>
<comment type="catalytic activity">
    <reaction evidence="11">
        <text>2 glutathione + NADP(+) = glutathione disulfide + NADPH + H(+)</text>
        <dbReference type="Rhea" id="RHEA:11740"/>
        <dbReference type="ChEBI" id="CHEBI:15378"/>
        <dbReference type="ChEBI" id="CHEBI:57783"/>
        <dbReference type="ChEBI" id="CHEBI:57925"/>
        <dbReference type="ChEBI" id="CHEBI:58297"/>
        <dbReference type="ChEBI" id="CHEBI:58349"/>
        <dbReference type="EC" id="1.8.1.7"/>
    </reaction>
</comment>
<sequence length="412" mass="45215">MWHAADIADKIRHAKSYQFKGPGVGEPQFDWKAFIPKRNEYIKFLNGVYDTNLVNEGIDYFHGSAHLKSPTEIEITTANGANCTLKTKLVCIATGGRSAIPSDDEIPGASLGINSTGFFELEEQPKRVAVVGAGYVAAELTGILNALGTETHLIIRQDNFLRTFDPTIYETLGQWTEHTGIKVHKRTNVIRVDGVKGKPLTVHTDKGEKIEVDVLLWAIGRYANTEGLGLEKLGVELNDRGEIITDEYQESNITGIFSIGGVQSRSPLTPVAIAAGRTMANRLFGPPKHKDDKIAYEDFPTVVFGHPPIGSVGLTEPQAKERYGENNIRIYKSSFRALYFSMVSEEEEEPSVYKIIVAGPEERVVGIHIIGLGSDEVIQGFAVAMRMGATKEDLDSCMAIHPTSGEELVTLR</sequence>
<dbReference type="Gene3D" id="3.30.390.30">
    <property type="match status" value="1"/>
</dbReference>
<dbReference type="FunFam" id="3.50.50.60:FF:000235">
    <property type="entry name" value="Glutathione reductase"/>
    <property type="match status" value="1"/>
</dbReference>
<feature type="domain" description="FAD/NAD(P)-binding" evidence="14">
    <location>
        <begin position="40"/>
        <end position="276"/>
    </location>
</feature>
<dbReference type="GO" id="GO:0005739">
    <property type="term" value="C:mitochondrion"/>
    <property type="evidence" value="ECO:0007669"/>
    <property type="project" value="TreeGrafter"/>
</dbReference>
<dbReference type="PANTHER" id="PTHR42737:SF2">
    <property type="entry name" value="GLUTATHIONE REDUCTASE"/>
    <property type="match status" value="1"/>
</dbReference>